<keyword evidence="7 10" id="KW-0653">Protein transport</keyword>
<evidence type="ECO:0000256" key="2">
    <source>
        <dbReference type="ARBA" id="ARBA00010637"/>
    </source>
</evidence>
<keyword evidence="13" id="KW-1185">Reference proteome</keyword>
<evidence type="ECO:0000256" key="6">
    <source>
        <dbReference type="ARBA" id="ARBA00022692"/>
    </source>
</evidence>
<dbReference type="OrthoDB" id="6624834at2"/>
<evidence type="ECO:0000256" key="10">
    <source>
        <dbReference type="PIRNR" id="PIRNR006291"/>
    </source>
</evidence>
<evidence type="ECO:0000256" key="5">
    <source>
        <dbReference type="ARBA" id="ARBA00022519"/>
    </source>
</evidence>
<organism evidence="12 13">
    <name type="scientific">Vibrio inusitatus NBRC 102082</name>
    <dbReference type="NCBI Taxonomy" id="1219070"/>
    <lineage>
        <taxon>Bacteria</taxon>
        <taxon>Pseudomonadati</taxon>
        <taxon>Pseudomonadota</taxon>
        <taxon>Gammaproteobacteria</taxon>
        <taxon>Vibrionales</taxon>
        <taxon>Vibrionaceae</taxon>
        <taxon>Vibrio</taxon>
    </lineage>
</organism>
<dbReference type="Pfam" id="PF04612">
    <property type="entry name" value="T2SSM"/>
    <property type="match status" value="1"/>
</dbReference>
<keyword evidence="3 10" id="KW-0813">Transport</keyword>
<comment type="subcellular location">
    <subcellularLocation>
        <location evidence="1">Cell inner membrane</location>
        <topology evidence="1">Single-pass membrane protein</topology>
    </subcellularLocation>
</comment>
<dbReference type="AlphaFoldDB" id="A0A4Y3HX47"/>
<keyword evidence="5 10" id="KW-0997">Cell inner membrane</keyword>
<comment type="function">
    <text evidence="10">Inner membrane component of the type II secretion system required for the energy-dependent secretion of extracellular factors such as proteases and toxins from the periplasm.</text>
</comment>
<evidence type="ECO:0000256" key="1">
    <source>
        <dbReference type="ARBA" id="ARBA00004377"/>
    </source>
</evidence>
<keyword evidence="4 10" id="KW-1003">Cell membrane</keyword>
<dbReference type="EMBL" id="BJLF01000009">
    <property type="protein sequence ID" value="GEA51290.1"/>
    <property type="molecule type" value="Genomic_DNA"/>
</dbReference>
<reference evidence="12 13" key="1">
    <citation type="submission" date="2019-06" db="EMBL/GenBank/DDBJ databases">
        <title>Whole genome shotgun sequence of Vibrio inusitatus NBRC 102082.</title>
        <authorList>
            <person name="Hosoyama A."/>
            <person name="Uohara A."/>
            <person name="Ohji S."/>
            <person name="Ichikawa N."/>
        </authorList>
    </citation>
    <scope>NUCLEOTIDE SEQUENCE [LARGE SCALE GENOMIC DNA]</scope>
    <source>
        <strain evidence="12 13">NBRC 102082</strain>
    </source>
</reference>
<feature type="transmembrane region" description="Helical" evidence="11">
    <location>
        <begin position="21"/>
        <end position="39"/>
    </location>
</feature>
<protein>
    <recommendedName>
        <fullName evidence="10">Type II secretion system protein M</fullName>
        <shortName evidence="10">T2SS protein M</shortName>
    </recommendedName>
    <alternativeName>
        <fullName evidence="10">General secretion pathway protein M</fullName>
    </alternativeName>
</protein>
<sequence length="166" mass="18863">MRGLQQAILGYWSSISLREQRMLIIAIGFGVAALLYWGGFAPLKQKNELAQARLVSETQLLGWVQKEANAITELRKTSGAPSISNEPLNQLLSTSTGRFNIELIRLQPRDDMVQVWVQPVAFNRLMNWLLYLRQEKGVDVAFFDINETEKNGIVEVKRLQFKRAGS</sequence>
<dbReference type="GO" id="GO:0015628">
    <property type="term" value="P:protein secretion by the type II secretion system"/>
    <property type="evidence" value="ECO:0007669"/>
    <property type="project" value="InterPro"/>
</dbReference>
<dbReference type="GO" id="GO:0005886">
    <property type="term" value="C:plasma membrane"/>
    <property type="evidence" value="ECO:0007669"/>
    <property type="project" value="UniProtKB-SubCell"/>
</dbReference>
<dbReference type="Gene3D" id="3.30.1360.100">
    <property type="entry name" value="General secretion pathway protein M, EpsM"/>
    <property type="match status" value="1"/>
</dbReference>
<comment type="caution">
    <text evidence="12">The sequence shown here is derived from an EMBL/GenBank/DDBJ whole genome shotgun (WGS) entry which is preliminary data.</text>
</comment>
<evidence type="ECO:0000256" key="7">
    <source>
        <dbReference type="ARBA" id="ARBA00022927"/>
    </source>
</evidence>
<keyword evidence="9 10" id="KW-0472">Membrane</keyword>
<evidence type="ECO:0000313" key="12">
    <source>
        <dbReference type="EMBL" id="GEA51290.1"/>
    </source>
</evidence>
<proteinExistence type="inferred from homology"/>
<evidence type="ECO:0000256" key="11">
    <source>
        <dbReference type="SAM" id="Phobius"/>
    </source>
</evidence>
<dbReference type="RefSeq" id="WP_141345613.1">
    <property type="nucleotide sequence ID" value="NZ_BJLF01000009.1"/>
</dbReference>
<keyword evidence="6 11" id="KW-0812">Transmembrane</keyword>
<keyword evidence="8 11" id="KW-1133">Transmembrane helix</keyword>
<dbReference type="InterPro" id="IPR007690">
    <property type="entry name" value="T2SS_GspM"/>
</dbReference>
<dbReference type="GO" id="GO:0015627">
    <property type="term" value="C:type II protein secretion system complex"/>
    <property type="evidence" value="ECO:0007669"/>
    <property type="project" value="InterPro"/>
</dbReference>
<evidence type="ECO:0000256" key="8">
    <source>
        <dbReference type="ARBA" id="ARBA00022989"/>
    </source>
</evidence>
<evidence type="ECO:0000313" key="13">
    <source>
        <dbReference type="Proteomes" id="UP000318717"/>
    </source>
</evidence>
<name>A0A4Y3HX47_9VIBR</name>
<evidence type="ECO:0000256" key="4">
    <source>
        <dbReference type="ARBA" id="ARBA00022475"/>
    </source>
</evidence>
<evidence type="ECO:0000256" key="3">
    <source>
        <dbReference type="ARBA" id="ARBA00022448"/>
    </source>
</evidence>
<dbReference type="Proteomes" id="UP000318717">
    <property type="component" value="Unassembled WGS sequence"/>
</dbReference>
<accession>A0A4Y3HX47</accession>
<gene>
    <name evidence="12" type="ORF">VIN01S_20940</name>
</gene>
<dbReference type="PIRSF" id="PIRSF006291">
    <property type="entry name" value="GspM"/>
    <property type="match status" value="1"/>
</dbReference>
<dbReference type="InterPro" id="IPR023229">
    <property type="entry name" value="T2SS_M_periplasmic_sf"/>
</dbReference>
<dbReference type="SUPFAM" id="SSF103054">
    <property type="entry name" value="General secretion pathway protein M, EpsM"/>
    <property type="match status" value="1"/>
</dbReference>
<comment type="similarity">
    <text evidence="2 10">Belongs to the GSP M family.</text>
</comment>
<evidence type="ECO:0000256" key="9">
    <source>
        <dbReference type="ARBA" id="ARBA00023136"/>
    </source>
</evidence>